<feature type="region of interest" description="Disordered" evidence="1">
    <location>
        <begin position="1"/>
        <end position="21"/>
    </location>
</feature>
<name>A0A6L6J7C5_9RHOB</name>
<dbReference type="InterPro" id="IPR036928">
    <property type="entry name" value="AS_sf"/>
</dbReference>
<keyword evidence="4" id="KW-1185">Reference proteome</keyword>
<dbReference type="InterPro" id="IPR023631">
    <property type="entry name" value="Amidase_dom"/>
</dbReference>
<proteinExistence type="predicted"/>
<dbReference type="Pfam" id="PF01425">
    <property type="entry name" value="Amidase"/>
    <property type="match status" value="1"/>
</dbReference>
<dbReference type="PANTHER" id="PTHR11895:SF76">
    <property type="entry name" value="INDOLEACETAMIDE HYDROLASE"/>
    <property type="match status" value="1"/>
</dbReference>
<protein>
    <submittedName>
        <fullName evidence="3">Amidase</fullName>
        <ecNumber evidence="3">3.5.1.4</ecNumber>
    </submittedName>
</protein>
<dbReference type="EMBL" id="WMIE01000004">
    <property type="protein sequence ID" value="MTH78002.1"/>
    <property type="molecule type" value="Genomic_DNA"/>
</dbReference>
<sequence>MTTTVSNTDLAPSHRHASDPTDMGVVDLAAAIRGRELSCREVMDAYLDRIEMVNPRFNAIVSRLDPDQMRKAADAADEAIASGQKTGALHGIPQAPKDLTPTLGIVTTQGSPIFRENLPATESIVAERARREGAIFVGKTNTPEFGLGSHTYNPVFGTTLNAWDTNLSSGGSSGGAAVALSQRLLPVADGSDMMGSLRNPAGWNNVVGFRPTQGLVPIATNADLFVQQLGCDGPMARTVADAAYLLSVQAGYDARAPLSLDMDPLQFRQNLSRDFTGARIGYLGDLDGYLPMEAGVLDTCRSALKNFEDMGCSVEAARLDFDMPALWRTWLTLRGFTVSGTLGKFYADETTRSLLKPEAIWEVENGLKLTGVDVFAASVNRSAFYQVMRTMFDSYDYLVLPTAQLFPFDAKLDWPKQIAGRQMDTYHRWMEVVIPATLAGMPVAAVPAGFGPKGTSQPIGIQIIGPQRSDLAVLQIAYAYEQASGFSRFRPS</sequence>
<dbReference type="Gene3D" id="3.90.1300.10">
    <property type="entry name" value="Amidase signature (AS) domain"/>
    <property type="match status" value="1"/>
</dbReference>
<dbReference type="Proteomes" id="UP000478183">
    <property type="component" value="Unassembled WGS sequence"/>
</dbReference>
<dbReference type="PANTHER" id="PTHR11895">
    <property type="entry name" value="TRANSAMIDASE"/>
    <property type="match status" value="1"/>
</dbReference>
<dbReference type="RefSeq" id="WP_155095356.1">
    <property type="nucleotide sequence ID" value="NZ_WMIE01000004.1"/>
</dbReference>
<gene>
    <name evidence="3" type="ORF">GL286_09705</name>
</gene>
<evidence type="ECO:0000256" key="1">
    <source>
        <dbReference type="SAM" id="MobiDB-lite"/>
    </source>
</evidence>
<dbReference type="AlphaFoldDB" id="A0A6L6J7C5"/>
<evidence type="ECO:0000259" key="2">
    <source>
        <dbReference type="Pfam" id="PF01425"/>
    </source>
</evidence>
<dbReference type="InterPro" id="IPR000120">
    <property type="entry name" value="Amidase"/>
</dbReference>
<keyword evidence="3" id="KW-0378">Hydrolase</keyword>
<accession>A0A6L6J7C5</accession>
<comment type="caution">
    <text evidence="3">The sequence shown here is derived from an EMBL/GenBank/DDBJ whole genome shotgun (WGS) entry which is preliminary data.</text>
</comment>
<reference evidence="3 4" key="1">
    <citation type="submission" date="2019-11" db="EMBL/GenBank/DDBJ databases">
        <authorList>
            <person name="Dong K."/>
        </authorList>
    </citation>
    <scope>NUCLEOTIDE SEQUENCE [LARGE SCALE GENOMIC DNA]</scope>
    <source>
        <strain evidence="3 4">NBRC 111993</strain>
    </source>
</reference>
<feature type="domain" description="Amidase" evidence="2">
    <location>
        <begin position="41"/>
        <end position="474"/>
    </location>
</feature>
<evidence type="ECO:0000313" key="3">
    <source>
        <dbReference type="EMBL" id="MTH78002.1"/>
    </source>
</evidence>
<dbReference type="OrthoDB" id="9777859at2"/>
<dbReference type="EC" id="3.5.1.4" evidence="3"/>
<feature type="compositionally biased region" description="Polar residues" evidence="1">
    <location>
        <begin position="1"/>
        <end position="10"/>
    </location>
</feature>
<evidence type="ECO:0000313" key="4">
    <source>
        <dbReference type="Proteomes" id="UP000478183"/>
    </source>
</evidence>
<organism evidence="3 4">
    <name type="scientific">Paracoccus aestuariivivens</name>
    <dbReference type="NCBI Taxonomy" id="1820333"/>
    <lineage>
        <taxon>Bacteria</taxon>
        <taxon>Pseudomonadati</taxon>
        <taxon>Pseudomonadota</taxon>
        <taxon>Alphaproteobacteria</taxon>
        <taxon>Rhodobacterales</taxon>
        <taxon>Paracoccaceae</taxon>
        <taxon>Paracoccus</taxon>
    </lineage>
</organism>
<dbReference type="NCBIfam" id="NF005686">
    <property type="entry name" value="PRK07486.1"/>
    <property type="match status" value="1"/>
</dbReference>
<dbReference type="GO" id="GO:0004040">
    <property type="term" value="F:amidase activity"/>
    <property type="evidence" value="ECO:0007669"/>
    <property type="project" value="UniProtKB-EC"/>
</dbReference>
<dbReference type="SUPFAM" id="SSF75304">
    <property type="entry name" value="Amidase signature (AS) enzymes"/>
    <property type="match status" value="1"/>
</dbReference>